<organism evidence="15 16">
    <name type="scientific">Thamnocephalis sphaerospora</name>
    <dbReference type="NCBI Taxonomy" id="78915"/>
    <lineage>
        <taxon>Eukaryota</taxon>
        <taxon>Fungi</taxon>
        <taxon>Fungi incertae sedis</taxon>
        <taxon>Zoopagomycota</taxon>
        <taxon>Zoopagomycotina</taxon>
        <taxon>Zoopagomycetes</taxon>
        <taxon>Zoopagales</taxon>
        <taxon>Sigmoideomycetaceae</taxon>
        <taxon>Thamnocephalis</taxon>
    </lineage>
</organism>
<feature type="non-terminal residue" evidence="15">
    <location>
        <position position="557"/>
    </location>
</feature>
<comment type="similarity">
    <text evidence="2 13">Belongs to the peptidase M36 family.</text>
</comment>
<dbReference type="GO" id="GO:0005615">
    <property type="term" value="C:extracellular space"/>
    <property type="evidence" value="ECO:0007669"/>
    <property type="project" value="InterPro"/>
</dbReference>
<feature type="active site" evidence="11">
    <location>
        <position position="373"/>
    </location>
</feature>
<dbReference type="Pfam" id="PF07504">
    <property type="entry name" value="FTP"/>
    <property type="match status" value="1"/>
</dbReference>
<dbReference type="OrthoDB" id="3227768at2759"/>
<evidence type="ECO:0000256" key="2">
    <source>
        <dbReference type="ARBA" id="ARBA00006006"/>
    </source>
</evidence>
<evidence type="ECO:0000256" key="3">
    <source>
        <dbReference type="ARBA" id="ARBA00022525"/>
    </source>
</evidence>
<keyword evidence="3 13" id="KW-0964">Secreted</keyword>
<dbReference type="Pfam" id="PF02128">
    <property type="entry name" value="Peptidase_M36"/>
    <property type="match status" value="1"/>
</dbReference>
<dbReference type="PANTHER" id="PTHR33478:SF1">
    <property type="entry name" value="EXTRACELLULAR METALLOPROTEINASE MEP"/>
    <property type="match status" value="1"/>
</dbReference>
<evidence type="ECO:0000256" key="13">
    <source>
        <dbReference type="RuleBase" id="RU364017"/>
    </source>
</evidence>
<dbReference type="GO" id="GO:0008270">
    <property type="term" value="F:zinc ion binding"/>
    <property type="evidence" value="ECO:0007669"/>
    <property type="project" value="InterPro"/>
</dbReference>
<evidence type="ECO:0000256" key="1">
    <source>
        <dbReference type="ARBA" id="ARBA00004613"/>
    </source>
</evidence>
<evidence type="ECO:0000313" key="15">
    <source>
        <dbReference type="EMBL" id="RKP04607.1"/>
    </source>
</evidence>
<evidence type="ECO:0000256" key="6">
    <source>
        <dbReference type="ARBA" id="ARBA00022729"/>
    </source>
</evidence>
<dbReference type="EC" id="3.4.24.-" evidence="13"/>
<evidence type="ECO:0000256" key="10">
    <source>
        <dbReference type="ARBA" id="ARBA00023145"/>
    </source>
</evidence>
<gene>
    <name evidence="15" type="ORF">THASP1DRAFT_11678</name>
</gene>
<dbReference type="InterPro" id="IPR027268">
    <property type="entry name" value="Peptidase_M4/M1_CTD_sf"/>
</dbReference>
<dbReference type="InterPro" id="IPR011096">
    <property type="entry name" value="FTP_domain"/>
</dbReference>
<sequence>QASARDVAHDFVQRQLGFTKDDYVVKNLYTARHTNVTHVYLRQIYQGLEIANGDLSLHIDSHNAVVGYSSSFFQKTKAEVARLGFHSATPSASDLARLVEAFCTLSRHIYRPADPSWLSVRPSGPQQYTLQGVPAPIQNVTAVRSWLHTNTGQLEPVWGFRLRVQRDHFHAHVSADGQRVLSVINWTKYSKYRAIKVGNNNPIDTPPELIVNPEDPVASPRGWNSQGLGWFFTTIGNNVYAQANPDGTDDWRDKYRPSGGFFLNFDFLLNLNLSPVENKDATITHLFYAVNVLHDKFYQHGFDEEAGNFQENNWGLGGLGNDAVIAHALDGSCPDEHSFTTLPDGENPIMRLGIPTESPFRDGALDNSIITHEYSHGVTGRLVGGPSNTDCLDSGESGGLAEGWSDFFAGAMELGPNDASAKRYIMGRYVENGGIRIYPYSTDMSVNPTTYGYLQQATWRKDVHNAGEVWANMLFEVFWRLVDKLGFAADERSADITKGNVLAIRLVMEGLRYTPCRPTFLEARNALLEAERQVTHGAHACDIWRAFAKRGLGWQAR</sequence>
<evidence type="ECO:0000259" key="14">
    <source>
        <dbReference type="Pfam" id="PF07504"/>
    </source>
</evidence>
<name>A0A4P9XG77_9FUNG</name>
<comment type="cofactor">
    <cofactor evidence="12">
        <name>Zn(2+)</name>
        <dbReference type="ChEBI" id="CHEBI:29105"/>
    </cofactor>
    <text evidence="12">Binds 1 zinc ion per subunit.</text>
</comment>
<dbReference type="PRINTS" id="PR00999">
    <property type="entry name" value="FUNGALYSIN"/>
</dbReference>
<evidence type="ECO:0000256" key="12">
    <source>
        <dbReference type="PIRSR" id="PIRSR601842-2"/>
    </source>
</evidence>
<dbReference type="InterPro" id="IPR050371">
    <property type="entry name" value="Fungal_virulence_M36"/>
</dbReference>
<keyword evidence="9 13" id="KW-0482">Metalloprotease</keyword>
<feature type="binding site" evidence="12">
    <location>
        <position position="372"/>
    </location>
    <ligand>
        <name>Zn(2+)</name>
        <dbReference type="ChEBI" id="CHEBI:29105"/>
        <note>catalytic</note>
    </ligand>
</feature>
<dbReference type="Gene3D" id="3.10.170.10">
    <property type="match status" value="1"/>
</dbReference>
<reference evidence="16" key="1">
    <citation type="journal article" date="2018" name="Nat. Microbiol.">
        <title>Leveraging single-cell genomics to expand the fungal tree of life.</title>
        <authorList>
            <person name="Ahrendt S.R."/>
            <person name="Quandt C.A."/>
            <person name="Ciobanu D."/>
            <person name="Clum A."/>
            <person name="Salamov A."/>
            <person name="Andreopoulos B."/>
            <person name="Cheng J.F."/>
            <person name="Woyke T."/>
            <person name="Pelin A."/>
            <person name="Henrissat B."/>
            <person name="Reynolds N.K."/>
            <person name="Benny G.L."/>
            <person name="Smith M.E."/>
            <person name="James T.Y."/>
            <person name="Grigoriev I.V."/>
        </authorList>
    </citation>
    <scope>NUCLEOTIDE SEQUENCE [LARGE SCALE GENOMIC DNA]</scope>
    <source>
        <strain evidence="16">RSA 1356</strain>
    </source>
</reference>
<dbReference type="GO" id="GO:0004222">
    <property type="term" value="F:metalloendopeptidase activity"/>
    <property type="evidence" value="ECO:0007669"/>
    <property type="project" value="InterPro"/>
</dbReference>
<keyword evidence="16" id="KW-1185">Reference proteome</keyword>
<dbReference type="EMBL" id="KZ993592">
    <property type="protein sequence ID" value="RKP04607.1"/>
    <property type="molecule type" value="Genomic_DNA"/>
</dbReference>
<dbReference type="CDD" id="cd09596">
    <property type="entry name" value="M36"/>
    <property type="match status" value="1"/>
</dbReference>
<keyword evidence="4 13" id="KW-0645">Protease</keyword>
<keyword evidence="8 12" id="KW-0862">Zinc</keyword>
<protein>
    <recommendedName>
        <fullName evidence="13">Extracellular metalloproteinase</fullName>
        <ecNumber evidence="13">3.4.24.-</ecNumber>
    </recommendedName>
    <alternativeName>
        <fullName evidence="13">Fungalysin</fullName>
    </alternativeName>
</protein>
<dbReference type="GO" id="GO:0006508">
    <property type="term" value="P:proteolysis"/>
    <property type="evidence" value="ECO:0007669"/>
    <property type="project" value="UniProtKB-KW"/>
</dbReference>
<keyword evidence="6" id="KW-0732">Signal</keyword>
<evidence type="ECO:0000256" key="11">
    <source>
        <dbReference type="PIRSR" id="PIRSR601842-1"/>
    </source>
</evidence>
<dbReference type="PANTHER" id="PTHR33478">
    <property type="entry name" value="EXTRACELLULAR METALLOPROTEINASE MEP"/>
    <property type="match status" value="1"/>
</dbReference>
<evidence type="ECO:0000256" key="7">
    <source>
        <dbReference type="ARBA" id="ARBA00022801"/>
    </source>
</evidence>
<feature type="binding site" evidence="12">
    <location>
        <position position="402"/>
    </location>
    <ligand>
        <name>Zn(2+)</name>
        <dbReference type="ChEBI" id="CHEBI:29105"/>
        <note>catalytic</note>
    </ligand>
</feature>
<feature type="domain" description="FTP" evidence="14">
    <location>
        <begin position="24"/>
        <end position="72"/>
    </location>
</feature>
<evidence type="ECO:0000256" key="8">
    <source>
        <dbReference type="ARBA" id="ARBA00022833"/>
    </source>
</evidence>
<evidence type="ECO:0000313" key="16">
    <source>
        <dbReference type="Proteomes" id="UP000271241"/>
    </source>
</evidence>
<dbReference type="Proteomes" id="UP000271241">
    <property type="component" value="Unassembled WGS sequence"/>
</dbReference>
<feature type="binding site" evidence="12">
    <location>
        <position position="376"/>
    </location>
    <ligand>
        <name>Zn(2+)</name>
        <dbReference type="ChEBI" id="CHEBI:29105"/>
        <note>catalytic</note>
    </ligand>
</feature>
<feature type="non-terminal residue" evidence="15">
    <location>
        <position position="1"/>
    </location>
</feature>
<dbReference type="Gene3D" id="1.10.390.10">
    <property type="entry name" value="Neutral Protease Domain 2"/>
    <property type="match status" value="1"/>
</dbReference>
<dbReference type="AlphaFoldDB" id="A0A4P9XG77"/>
<accession>A0A4P9XG77</accession>
<dbReference type="SUPFAM" id="SSF55486">
    <property type="entry name" value="Metalloproteases ('zincins'), catalytic domain"/>
    <property type="match status" value="1"/>
</dbReference>
<proteinExistence type="inferred from homology"/>
<keyword evidence="7 13" id="KW-0378">Hydrolase</keyword>
<evidence type="ECO:0000256" key="4">
    <source>
        <dbReference type="ARBA" id="ARBA00022670"/>
    </source>
</evidence>
<comment type="subcellular location">
    <subcellularLocation>
        <location evidence="1 13">Secreted</location>
    </subcellularLocation>
</comment>
<keyword evidence="5 12" id="KW-0479">Metal-binding</keyword>
<evidence type="ECO:0000256" key="5">
    <source>
        <dbReference type="ARBA" id="ARBA00022723"/>
    </source>
</evidence>
<dbReference type="InterPro" id="IPR001842">
    <property type="entry name" value="Peptidase_M36"/>
</dbReference>
<evidence type="ECO:0000256" key="9">
    <source>
        <dbReference type="ARBA" id="ARBA00023049"/>
    </source>
</evidence>
<keyword evidence="10 13" id="KW-0865">Zymogen</keyword>